<evidence type="ECO:0000313" key="8">
    <source>
        <dbReference type="Proteomes" id="UP000790787"/>
    </source>
</evidence>
<dbReference type="PANTHER" id="PTHR32096:SF132">
    <property type="entry name" value="WRKY TRANSCRIPTION FACTOR 41-RELATED"/>
    <property type="match status" value="1"/>
</dbReference>
<evidence type="ECO:0000256" key="5">
    <source>
        <dbReference type="ARBA" id="ARBA00023242"/>
    </source>
</evidence>
<dbReference type="GO" id="GO:0009751">
    <property type="term" value="P:response to salicylic acid"/>
    <property type="evidence" value="ECO:0007669"/>
    <property type="project" value="UniProtKB-ARBA"/>
</dbReference>
<dbReference type="GO" id="GO:0010193">
    <property type="term" value="P:response to ozone"/>
    <property type="evidence" value="ECO:0007669"/>
    <property type="project" value="UniProtKB-ARBA"/>
</dbReference>
<dbReference type="GO" id="GO:0005634">
    <property type="term" value="C:nucleus"/>
    <property type="evidence" value="ECO:0000318"/>
    <property type="project" value="GO_Central"/>
</dbReference>
<keyword evidence="3" id="KW-0238">DNA-binding</keyword>
<name>A0A1S3X6S1_TOBAC</name>
<sequence length="319" mass="36820">MEKVKAWEKKTLITELTQGMEFVNRLKSKIDPLASPEECDLLLEKILSSLDKSLSILNLKAFNVIREPYWCSKNEVSDLDYYSRDQGKNMVFKKRKLLQQWSKQVRISGIEGPNYDDGYSWRKYGQKDILGANHPRAYYRCTHKNTQGCLATKQVQQSDEDPLVFEVTYKGKHNCKASQSVDISEENQKANYNKNQYQLQKQKVGNQNVEKLNIIKEETLSFTPLKSESEKSQFFANSMDPFTSPITSESLYLPLFPTQEEELEMDQILQSSKLSHIEFSTTPTSVINSPFCGYSDLSVDDQVDNIYPNLMIDISEFFT</sequence>
<dbReference type="SMART" id="SM00774">
    <property type="entry name" value="WRKY"/>
    <property type="match status" value="1"/>
</dbReference>
<dbReference type="PANTHER" id="PTHR32096">
    <property type="entry name" value="WRKY TRANSCRIPTION FACTOR 30-RELATED-RELATED"/>
    <property type="match status" value="1"/>
</dbReference>
<dbReference type="Gene3D" id="2.20.25.80">
    <property type="entry name" value="WRKY domain"/>
    <property type="match status" value="1"/>
</dbReference>
<dbReference type="OMA" id="PNLMIDI"/>
<dbReference type="OrthoDB" id="1888929at2759"/>
<organism evidence="8 9">
    <name type="scientific">Nicotiana tabacum</name>
    <name type="common">Common tobacco</name>
    <dbReference type="NCBI Taxonomy" id="4097"/>
    <lineage>
        <taxon>Eukaryota</taxon>
        <taxon>Viridiplantae</taxon>
        <taxon>Streptophyta</taxon>
        <taxon>Embryophyta</taxon>
        <taxon>Tracheophyta</taxon>
        <taxon>Spermatophyta</taxon>
        <taxon>Magnoliopsida</taxon>
        <taxon>eudicotyledons</taxon>
        <taxon>Gunneridae</taxon>
        <taxon>Pentapetalae</taxon>
        <taxon>asterids</taxon>
        <taxon>lamiids</taxon>
        <taxon>Solanales</taxon>
        <taxon>Solanaceae</taxon>
        <taxon>Nicotianoideae</taxon>
        <taxon>Nicotianeae</taxon>
        <taxon>Nicotiana</taxon>
    </lineage>
</organism>
<dbReference type="PaxDb" id="4097-A0A1S3X6S1"/>
<reference evidence="9" key="2">
    <citation type="submission" date="2025-08" db="UniProtKB">
        <authorList>
            <consortium name="RefSeq"/>
        </authorList>
    </citation>
    <scope>IDENTIFICATION</scope>
    <source>
        <tissue evidence="9">Leaf</tissue>
    </source>
</reference>
<accession>A0A1S3X6S1</accession>
<evidence type="ECO:0000256" key="4">
    <source>
        <dbReference type="ARBA" id="ARBA00023163"/>
    </source>
</evidence>
<dbReference type="RefSeq" id="XP_016435685.1">
    <property type="nucleotide sequence ID" value="XM_016580199.2"/>
</dbReference>
<proteinExistence type="inferred from homology"/>
<keyword evidence="5" id="KW-0539">Nucleus</keyword>
<gene>
    <name evidence="9" type="primary">LOC107761907</name>
</gene>
<dbReference type="FunFam" id="2.20.25.80:FF:000009">
    <property type="entry name" value="WRKY transcription factor 53"/>
    <property type="match status" value="1"/>
</dbReference>
<reference evidence="8" key="1">
    <citation type="journal article" date="2014" name="Nat. Commun.">
        <title>The tobacco genome sequence and its comparison with those of tomato and potato.</title>
        <authorList>
            <person name="Sierro N."/>
            <person name="Battey J.N."/>
            <person name="Ouadi S."/>
            <person name="Bakaher N."/>
            <person name="Bovet L."/>
            <person name="Willig A."/>
            <person name="Goepfert S."/>
            <person name="Peitsch M.C."/>
            <person name="Ivanov N.V."/>
        </authorList>
    </citation>
    <scope>NUCLEOTIDE SEQUENCE [LARGE SCALE GENOMIC DNA]</scope>
</reference>
<dbReference type="GO" id="GO:0006355">
    <property type="term" value="P:regulation of DNA-templated transcription"/>
    <property type="evidence" value="ECO:0000318"/>
    <property type="project" value="GO_Central"/>
</dbReference>
<dbReference type="SUPFAM" id="SSF118290">
    <property type="entry name" value="WRKY DNA-binding domain"/>
    <property type="match status" value="1"/>
</dbReference>
<dbReference type="SMR" id="A0A1S3X6S1"/>
<dbReference type="AlphaFoldDB" id="A0A1S3X6S1"/>
<keyword evidence="8" id="KW-1185">Reference proteome</keyword>
<dbReference type="RefSeq" id="XP_016435685.1">
    <property type="nucleotide sequence ID" value="XM_016580199.1"/>
</dbReference>
<dbReference type="InterPro" id="IPR036576">
    <property type="entry name" value="WRKY_dom_sf"/>
</dbReference>
<protein>
    <submittedName>
        <fullName evidence="9">WRKY transcription factor 41</fullName>
    </submittedName>
</protein>
<dbReference type="GO" id="GO:0042542">
    <property type="term" value="P:response to hydrogen peroxide"/>
    <property type="evidence" value="ECO:0007669"/>
    <property type="project" value="UniProtKB-ARBA"/>
</dbReference>
<evidence type="ECO:0000256" key="3">
    <source>
        <dbReference type="ARBA" id="ARBA00023125"/>
    </source>
</evidence>
<comment type="similarity">
    <text evidence="6">Belongs to the WRKY group III family.</text>
</comment>
<evidence type="ECO:0000256" key="2">
    <source>
        <dbReference type="ARBA" id="ARBA00023015"/>
    </source>
</evidence>
<dbReference type="Pfam" id="PF03106">
    <property type="entry name" value="WRKY"/>
    <property type="match status" value="1"/>
</dbReference>
<dbReference type="GO" id="GO:0000976">
    <property type="term" value="F:transcription cis-regulatory region binding"/>
    <property type="evidence" value="ECO:0000318"/>
    <property type="project" value="GO_Central"/>
</dbReference>
<dbReference type="PROSITE" id="PS50811">
    <property type="entry name" value="WRKY"/>
    <property type="match status" value="1"/>
</dbReference>
<dbReference type="GeneID" id="107761907"/>
<evidence type="ECO:0000313" key="9">
    <source>
        <dbReference type="RefSeq" id="XP_016435685.1"/>
    </source>
</evidence>
<keyword evidence="4" id="KW-0804">Transcription</keyword>
<feature type="domain" description="WRKY" evidence="7">
    <location>
        <begin position="116"/>
        <end position="178"/>
    </location>
</feature>
<keyword evidence="2" id="KW-0805">Transcription regulation</keyword>
<dbReference type="Proteomes" id="UP000790787">
    <property type="component" value="Chromosome 1"/>
</dbReference>
<evidence type="ECO:0000259" key="7">
    <source>
        <dbReference type="PROSITE" id="PS50811"/>
    </source>
</evidence>
<dbReference type="STRING" id="4097.A0A1S3X6S1"/>
<dbReference type="GO" id="GO:0010150">
    <property type="term" value="P:leaf senescence"/>
    <property type="evidence" value="ECO:0007669"/>
    <property type="project" value="UniProtKB-ARBA"/>
</dbReference>
<dbReference type="InterPro" id="IPR003657">
    <property type="entry name" value="WRKY_dom"/>
</dbReference>
<evidence type="ECO:0000256" key="1">
    <source>
        <dbReference type="ARBA" id="ARBA00004123"/>
    </source>
</evidence>
<dbReference type="KEGG" id="nta:107761907"/>
<dbReference type="InterPro" id="IPR044810">
    <property type="entry name" value="WRKY_plant"/>
</dbReference>
<dbReference type="GO" id="GO:0003700">
    <property type="term" value="F:DNA-binding transcription factor activity"/>
    <property type="evidence" value="ECO:0000318"/>
    <property type="project" value="GO_Central"/>
</dbReference>
<comment type="subcellular location">
    <subcellularLocation>
        <location evidence="1">Nucleus</location>
    </subcellularLocation>
</comment>
<evidence type="ECO:0000256" key="6">
    <source>
        <dbReference type="ARBA" id="ARBA00060850"/>
    </source>
</evidence>